<protein>
    <recommendedName>
        <fullName evidence="1">Phospholipase A2-like domain-containing protein</fullName>
    </recommendedName>
</protein>
<dbReference type="InterPro" id="IPR013607">
    <property type="entry name" value="Phospholipase_A2-like"/>
</dbReference>
<accession>A0AAW1JII1</accession>
<dbReference type="GO" id="GO:0006644">
    <property type="term" value="P:phospholipid metabolic process"/>
    <property type="evidence" value="ECO:0007669"/>
    <property type="project" value="InterPro"/>
</dbReference>
<dbReference type="Gene3D" id="1.20.90.10">
    <property type="entry name" value="Phospholipase A2 domain"/>
    <property type="match status" value="1"/>
</dbReference>
<sequence length="80" mass="9096">MCDEDYTAYENHSMGDKENDKANVVKIEELFTHTDMRQLPYHKYLGLGNELSGEEPVDTDDAIALEHDSVYETVVSAEDI</sequence>
<feature type="domain" description="Phospholipase A2-like" evidence="1">
    <location>
        <begin position="38"/>
        <end position="75"/>
    </location>
</feature>
<dbReference type="GO" id="GO:0005198">
    <property type="term" value="F:structural molecule activity"/>
    <property type="evidence" value="ECO:0007669"/>
    <property type="project" value="InterPro"/>
</dbReference>
<reference evidence="2 3" key="1">
    <citation type="journal article" date="2024" name="BMC Genomics">
        <title>De novo assembly and annotation of Popillia japonica's genome with initial clues to its potential as an invasive pest.</title>
        <authorList>
            <person name="Cucini C."/>
            <person name="Boschi S."/>
            <person name="Funari R."/>
            <person name="Cardaioli E."/>
            <person name="Iannotti N."/>
            <person name="Marturano G."/>
            <person name="Paoli F."/>
            <person name="Bruttini M."/>
            <person name="Carapelli A."/>
            <person name="Frati F."/>
            <person name="Nardi F."/>
        </authorList>
    </citation>
    <scope>NUCLEOTIDE SEQUENCE [LARGE SCALE GENOMIC DNA]</scope>
    <source>
        <strain evidence="2">DMR45628</strain>
    </source>
</reference>
<gene>
    <name evidence="2" type="ORF">QE152_g29014</name>
</gene>
<dbReference type="Pfam" id="PF08398">
    <property type="entry name" value="Phospholip_A2_4"/>
    <property type="match status" value="1"/>
</dbReference>
<comment type="caution">
    <text evidence="2">The sequence shown here is derived from an EMBL/GenBank/DDBJ whole genome shotgun (WGS) entry which is preliminary data.</text>
</comment>
<dbReference type="GO" id="GO:0050482">
    <property type="term" value="P:arachidonate secretion"/>
    <property type="evidence" value="ECO:0007669"/>
    <property type="project" value="InterPro"/>
</dbReference>
<evidence type="ECO:0000313" key="3">
    <source>
        <dbReference type="Proteomes" id="UP001458880"/>
    </source>
</evidence>
<keyword evidence="3" id="KW-1185">Reference proteome</keyword>
<dbReference type="Proteomes" id="UP001458880">
    <property type="component" value="Unassembled WGS sequence"/>
</dbReference>
<name>A0AAW1JII1_POPJA</name>
<dbReference type="EMBL" id="JASPKY010000361">
    <property type="protein sequence ID" value="KAK9703910.1"/>
    <property type="molecule type" value="Genomic_DNA"/>
</dbReference>
<dbReference type="InterPro" id="IPR036444">
    <property type="entry name" value="PLipase_A2_dom_sf"/>
</dbReference>
<evidence type="ECO:0000313" key="2">
    <source>
        <dbReference type="EMBL" id="KAK9703910.1"/>
    </source>
</evidence>
<organism evidence="2 3">
    <name type="scientific">Popillia japonica</name>
    <name type="common">Japanese beetle</name>
    <dbReference type="NCBI Taxonomy" id="7064"/>
    <lineage>
        <taxon>Eukaryota</taxon>
        <taxon>Metazoa</taxon>
        <taxon>Ecdysozoa</taxon>
        <taxon>Arthropoda</taxon>
        <taxon>Hexapoda</taxon>
        <taxon>Insecta</taxon>
        <taxon>Pterygota</taxon>
        <taxon>Neoptera</taxon>
        <taxon>Endopterygota</taxon>
        <taxon>Coleoptera</taxon>
        <taxon>Polyphaga</taxon>
        <taxon>Scarabaeiformia</taxon>
        <taxon>Scarabaeidae</taxon>
        <taxon>Rutelinae</taxon>
        <taxon>Popillia</taxon>
    </lineage>
</organism>
<dbReference type="GO" id="GO:0004623">
    <property type="term" value="F:phospholipase A2 activity"/>
    <property type="evidence" value="ECO:0007669"/>
    <property type="project" value="InterPro"/>
</dbReference>
<proteinExistence type="predicted"/>
<dbReference type="AlphaFoldDB" id="A0AAW1JII1"/>
<evidence type="ECO:0000259" key="1">
    <source>
        <dbReference type="Pfam" id="PF08398"/>
    </source>
</evidence>